<reference evidence="1" key="1">
    <citation type="journal article" date="2021" name="Proc. Natl. Acad. Sci. U.S.A.">
        <title>A Catalog of Tens of Thousands of Viruses from Human Metagenomes Reveals Hidden Associations with Chronic Diseases.</title>
        <authorList>
            <person name="Tisza M.J."/>
            <person name="Buck C.B."/>
        </authorList>
    </citation>
    <scope>NUCLEOTIDE SEQUENCE</scope>
    <source>
        <strain evidence="1">CtPAi1</strain>
    </source>
</reference>
<dbReference type="EMBL" id="BK014842">
    <property type="protein sequence ID" value="DAD78394.1"/>
    <property type="molecule type" value="Genomic_DNA"/>
</dbReference>
<accession>A0A8S5M845</accession>
<proteinExistence type="predicted"/>
<evidence type="ECO:0000313" key="1">
    <source>
        <dbReference type="EMBL" id="DAD78394.1"/>
    </source>
</evidence>
<organism evidence="1">
    <name type="scientific">Siphoviridae sp. ctPAi1</name>
    <dbReference type="NCBI Taxonomy" id="2826320"/>
    <lineage>
        <taxon>Viruses</taxon>
        <taxon>Duplodnaviria</taxon>
        <taxon>Heunggongvirae</taxon>
        <taxon>Uroviricota</taxon>
        <taxon>Caudoviricetes</taxon>
    </lineage>
</organism>
<name>A0A8S5M845_9CAUD</name>
<protein>
    <submittedName>
        <fullName evidence="1">Uncharacterized protein</fullName>
    </submittedName>
</protein>
<sequence>MNCYFIFYSFVLMSELNSLLSSFLKSVVNKKSAPKRERLSLENILFRLFLSFQLFFQCSKSVDIAQRS</sequence>